<dbReference type="Proteomes" id="UP001189429">
    <property type="component" value="Unassembled WGS sequence"/>
</dbReference>
<evidence type="ECO:0000256" key="1">
    <source>
        <dbReference type="SAM" id="MobiDB-lite"/>
    </source>
</evidence>
<feature type="region of interest" description="Disordered" evidence="1">
    <location>
        <begin position="1"/>
        <end position="32"/>
    </location>
</feature>
<gene>
    <name evidence="2" type="ORF">PCOR1329_LOCUS80177</name>
</gene>
<comment type="caution">
    <text evidence="2">The sequence shown here is derived from an EMBL/GenBank/DDBJ whole genome shotgun (WGS) entry which is preliminary data.</text>
</comment>
<dbReference type="EMBL" id="CAUYUJ010021336">
    <property type="protein sequence ID" value="CAK0904023.1"/>
    <property type="molecule type" value="Genomic_DNA"/>
</dbReference>
<feature type="compositionally biased region" description="Polar residues" evidence="1">
    <location>
        <begin position="9"/>
        <end position="29"/>
    </location>
</feature>
<sequence length="105" mass="11279">MTPPIAARANTNPSGTDTATEVLSSSEVGSASRAASYKRTTFVGQVSVLAAPLHCSHSATRMSVGELAGPSLSLEPKPTVVYWHQYRNLSEQVVDLQRMVLTQMF</sequence>
<evidence type="ECO:0000313" key="3">
    <source>
        <dbReference type="Proteomes" id="UP001189429"/>
    </source>
</evidence>
<keyword evidence="3" id="KW-1185">Reference proteome</keyword>
<accession>A0ABN9XVB2</accession>
<organism evidence="2 3">
    <name type="scientific">Prorocentrum cordatum</name>
    <dbReference type="NCBI Taxonomy" id="2364126"/>
    <lineage>
        <taxon>Eukaryota</taxon>
        <taxon>Sar</taxon>
        <taxon>Alveolata</taxon>
        <taxon>Dinophyceae</taxon>
        <taxon>Prorocentrales</taxon>
        <taxon>Prorocentraceae</taxon>
        <taxon>Prorocentrum</taxon>
    </lineage>
</organism>
<protein>
    <submittedName>
        <fullName evidence="2">Uncharacterized protein</fullName>
    </submittedName>
</protein>
<name>A0ABN9XVB2_9DINO</name>
<evidence type="ECO:0000313" key="2">
    <source>
        <dbReference type="EMBL" id="CAK0904023.1"/>
    </source>
</evidence>
<reference evidence="2" key="1">
    <citation type="submission" date="2023-10" db="EMBL/GenBank/DDBJ databases">
        <authorList>
            <person name="Chen Y."/>
            <person name="Shah S."/>
            <person name="Dougan E. K."/>
            <person name="Thang M."/>
            <person name="Chan C."/>
        </authorList>
    </citation>
    <scope>NUCLEOTIDE SEQUENCE [LARGE SCALE GENOMIC DNA]</scope>
</reference>
<proteinExistence type="predicted"/>